<proteinExistence type="inferred from homology"/>
<dbReference type="EC" id="1.13.11.20" evidence="2 9"/>
<keyword evidence="4 9" id="KW-0223">Dioxygenase</keyword>
<feature type="binding site" evidence="8">
    <location>
        <position position="115"/>
    </location>
    <ligand>
        <name>Fe cation</name>
        <dbReference type="ChEBI" id="CHEBI:24875"/>
        <note>catalytic</note>
    </ligand>
</feature>
<feature type="cross-link" description="3'-(S-cysteinyl)-tyrosine (Cys-Tyr)" evidence="7">
    <location>
        <begin position="122"/>
        <end position="208"/>
    </location>
</feature>
<accession>A0AAD9SXF8</accession>
<feature type="region of interest" description="Disordered" evidence="10">
    <location>
        <begin position="139"/>
        <end position="167"/>
    </location>
</feature>
<name>A0AAD9SXF8_9HELO</name>
<evidence type="ECO:0000256" key="7">
    <source>
        <dbReference type="PIRSR" id="PIRSR610300-50"/>
    </source>
</evidence>
<dbReference type="GO" id="GO:0019448">
    <property type="term" value="P:L-cysteine catabolic process"/>
    <property type="evidence" value="ECO:0007669"/>
    <property type="project" value="TreeGrafter"/>
</dbReference>
<keyword evidence="3 8" id="KW-0479">Metal-binding</keyword>
<feature type="binding site" evidence="8">
    <location>
        <position position="191"/>
    </location>
    <ligand>
        <name>Fe cation</name>
        <dbReference type="ChEBI" id="CHEBI:24875"/>
        <note>catalytic</note>
    </ligand>
</feature>
<dbReference type="Proteomes" id="UP001285354">
    <property type="component" value="Unassembled WGS sequence"/>
</dbReference>
<evidence type="ECO:0000256" key="5">
    <source>
        <dbReference type="ARBA" id="ARBA00023002"/>
    </source>
</evidence>
<gene>
    <name evidence="11" type="ORF">QTJ16_006092</name>
</gene>
<dbReference type="InterPro" id="IPR011051">
    <property type="entry name" value="RmlC_Cupin_sf"/>
</dbReference>
<reference evidence="11" key="1">
    <citation type="submission" date="2023-06" db="EMBL/GenBank/DDBJ databases">
        <title>Draft genome of Marssonina rosae.</title>
        <authorList>
            <person name="Cheng Q."/>
        </authorList>
    </citation>
    <scope>NUCLEOTIDE SEQUENCE</scope>
    <source>
        <strain evidence="11">R4</strain>
    </source>
</reference>
<evidence type="ECO:0000313" key="12">
    <source>
        <dbReference type="Proteomes" id="UP001285354"/>
    </source>
</evidence>
<protein>
    <recommendedName>
        <fullName evidence="2 9">Cysteine dioxygenase</fullName>
        <ecNumber evidence="2 9">1.13.11.20</ecNumber>
    </recommendedName>
</protein>
<dbReference type="PANTHER" id="PTHR12918">
    <property type="entry name" value="CYSTEINE DIOXYGENASE"/>
    <property type="match status" value="1"/>
</dbReference>
<dbReference type="AlphaFoldDB" id="A0AAD9SXF8"/>
<dbReference type="PANTHER" id="PTHR12918:SF1">
    <property type="entry name" value="CYSTEINE DIOXYGENASE TYPE 1"/>
    <property type="match status" value="1"/>
</dbReference>
<keyword evidence="12" id="KW-1185">Reference proteome</keyword>
<feature type="binding site" evidence="8">
    <location>
        <position position="117"/>
    </location>
    <ligand>
        <name>Fe cation</name>
        <dbReference type="ChEBI" id="CHEBI:24875"/>
        <note>catalytic</note>
    </ligand>
</feature>
<keyword evidence="7" id="KW-0883">Thioether bond</keyword>
<dbReference type="SUPFAM" id="SSF51182">
    <property type="entry name" value="RmlC-like cupins"/>
    <property type="match status" value="1"/>
</dbReference>
<evidence type="ECO:0000256" key="4">
    <source>
        <dbReference type="ARBA" id="ARBA00022964"/>
    </source>
</evidence>
<comment type="catalytic activity">
    <reaction evidence="9">
        <text>L-cysteine + O2 = 3-sulfino-L-alanine + H(+)</text>
        <dbReference type="Rhea" id="RHEA:20441"/>
        <dbReference type="ChEBI" id="CHEBI:15378"/>
        <dbReference type="ChEBI" id="CHEBI:15379"/>
        <dbReference type="ChEBI" id="CHEBI:35235"/>
        <dbReference type="ChEBI" id="CHEBI:61085"/>
        <dbReference type="EC" id="1.13.11.20"/>
    </reaction>
</comment>
<evidence type="ECO:0000256" key="1">
    <source>
        <dbReference type="ARBA" id="ARBA00006622"/>
    </source>
</evidence>
<evidence type="ECO:0000256" key="6">
    <source>
        <dbReference type="ARBA" id="ARBA00023004"/>
    </source>
</evidence>
<evidence type="ECO:0000256" key="10">
    <source>
        <dbReference type="SAM" id="MobiDB-lite"/>
    </source>
</evidence>
<comment type="cofactor">
    <cofactor evidence="9">
        <name>Fe cation</name>
        <dbReference type="ChEBI" id="CHEBI:24875"/>
    </cofactor>
    <text evidence="9">Binds 1 Fe cation per subunit.</text>
</comment>
<comment type="similarity">
    <text evidence="1 9">Belongs to the cysteine dioxygenase family.</text>
</comment>
<dbReference type="Gene3D" id="2.60.120.10">
    <property type="entry name" value="Jelly Rolls"/>
    <property type="match status" value="1"/>
</dbReference>
<feature type="compositionally biased region" description="Basic and acidic residues" evidence="10">
    <location>
        <begin position="153"/>
        <end position="167"/>
    </location>
</feature>
<evidence type="ECO:0000256" key="3">
    <source>
        <dbReference type="ARBA" id="ARBA00022723"/>
    </source>
</evidence>
<sequence>MASLSAIHPPSFSFPLSQPANANTGVNIKTRTDTNTTPFDTLITALTHSLTTTPSPHLPTLTALLRDYTSHPDHWRAYAHADERKQYTRNLVAEVPGVFNLLMLVWTPGKKSPVHDHADSHCLMKMLQGELIERRFAMPEGGDGAGLDADTGVEDREAEQAKGGREGLRETQRTLFTEDKVAYISDQLGLHEMRNPSMTEFAVSLHLYTPPNAATYGCHVFDPETGEARHVMQGAYDSVRGVAT</sequence>
<dbReference type="GO" id="GO:0017172">
    <property type="term" value="F:cysteine dioxygenase activity"/>
    <property type="evidence" value="ECO:0007669"/>
    <property type="project" value="UniProtKB-UniRule"/>
</dbReference>
<comment type="caution">
    <text evidence="11">The sequence shown here is derived from an EMBL/GenBank/DDBJ whole genome shotgun (WGS) entry which is preliminary data.</text>
</comment>
<evidence type="ECO:0000256" key="9">
    <source>
        <dbReference type="RuleBase" id="RU366010"/>
    </source>
</evidence>
<keyword evidence="6 8" id="KW-0408">Iron</keyword>
<dbReference type="Pfam" id="PF05995">
    <property type="entry name" value="CDO_I"/>
    <property type="match status" value="1"/>
</dbReference>
<dbReference type="InterPro" id="IPR010300">
    <property type="entry name" value="CDO_1"/>
</dbReference>
<organism evidence="11 12">
    <name type="scientific">Diplocarpon rosae</name>
    <dbReference type="NCBI Taxonomy" id="946125"/>
    <lineage>
        <taxon>Eukaryota</taxon>
        <taxon>Fungi</taxon>
        <taxon>Dikarya</taxon>
        <taxon>Ascomycota</taxon>
        <taxon>Pezizomycotina</taxon>
        <taxon>Leotiomycetes</taxon>
        <taxon>Helotiales</taxon>
        <taxon>Drepanopezizaceae</taxon>
        <taxon>Diplocarpon</taxon>
    </lineage>
</organism>
<evidence type="ECO:0000313" key="11">
    <source>
        <dbReference type="EMBL" id="KAK2624899.1"/>
    </source>
</evidence>
<dbReference type="InterPro" id="IPR014710">
    <property type="entry name" value="RmlC-like_jellyroll"/>
</dbReference>
<evidence type="ECO:0000256" key="2">
    <source>
        <dbReference type="ARBA" id="ARBA00013133"/>
    </source>
</evidence>
<dbReference type="GO" id="GO:0008198">
    <property type="term" value="F:ferrous iron binding"/>
    <property type="evidence" value="ECO:0007669"/>
    <property type="project" value="TreeGrafter"/>
</dbReference>
<keyword evidence="5 9" id="KW-0560">Oxidoreductase</keyword>
<dbReference type="CDD" id="cd10548">
    <property type="entry name" value="cupin_CDO"/>
    <property type="match status" value="1"/>
</dbReference>
<evidence type="ECO:0000256" key="8">
    <source>
        <dbReference type="PIRSR" id="PIRSR610300-51"/>
    </source>
</evidence>
<dbReference type="EMBL" id="JAUBYV010000009">
    <property type="protein sequence ID" value="KAK2624899.1"/>
    <property type="molecule type" value="Genomic_DNA"/>
</dbReference>